<dbReference type="AlphaFoldDB" id="A0AAW2G6S6"/>
<dbReference type="Proteomes" id="UP001430953">
    <property type="component" value="Unassembled WGS sequence"/>
</dbReference>
<accession>A0AAW2G6S6</accession>
<evidence type="ECO:0000313" key="2">
    <source>
        <dbReference type="Proteomes" id="UP001430953"/>
    </source>
</evidence>
<reference evidence="1 2" key="1">
    <citation type="submission" date="2023-03" db="EMBL/GenBank/DDBJ databases">
        <title>High recombination rates correlate with genetic variation in Cardiocondyla obscurior ants.</title>
        <authorList>
            <person name="Errbii M."/>
        </authorList>
    </citation>
    <scope>NUCLEOTIDE SEQUENCE [LARGE SCALE GENOMIC DNA]</scope>
    <source>
        <strain evidence="1">Alpha-2009</strain>
        <tissue evidence="1">Whole body</tissue>
    </source>
</reference>
<proteinExistence type="predicted"/>
<gene>
    <name evidence="1" type="ORF">PUN28_007542</name>
</gene>
<dbReference type="EMBL" id="JADYXP020000006">
    <property type="protein sequence ID" value="KAL0122944.1"/>
    <property type="molecule type" value="Genomic_DNA"/>
</dbReference>
<evidence type="ECO:0000313" key="1">
    <source>
        <dbReference type="EMBL" id="KAL0122944.1"/>
    </source>
</evidence>
<sequence length="146" mass="17331">MGNQPTPTSRKTQIKCYNKFINFLKRYFYFRKRMRKFKYVCTAIRMKNATIRYNYKCLISTKLSCILHNSTLNENFCIYKIIMRGFMKTRYSIYIISSLTSILQLIDSLKIEYATCFISSILFQSTNNLSTQCLINSRILQKTIQA</sequence>
<organism evidence="1 2">
    <name type="scientific">Cardiocondyla obscurior</name>
    <dbReference type="NCBI Taxonomy" id="286306"/>
    <lineage>
        <taxon>Eukaryota</taxon>
        <taxon>Metazoa</taxon>
        <taxon>Ecdysozoa</taxon>
        <taxon>Arthropoda</taxon>
        <taxon>Hexapoda</taxon>
        <taxon>Insecta</taxon>
        <taxon>Pterygota</taxon>
        <taxon>Neoptera</taxon>
        <taxon>Endopterygota</taxon>
        <taxon>Hymenoptera</taxon>
        <taxon>Apocrita</taxon>
        <taxon>Aculeata</taxon>
        <taxon>Formicoidea</taxon>
        <taxon>Formicidae</taxon>
        <taxon>Myrmicinae</taxon>
        <taxon>Cardiocondyla</taxon>
    </lineage>
</organism>
<comment type="caution">
    <text evidence="1">The sequence shown here is derived from an EMBL/GenBank/DDBJ whole genome shotgun (WGS) entry which is preliminary data.</text>
</comment>
<protein>
    <submittedName>
        <fullName evidence="1">Uncharacterized protein</fullName>
    </submittedName>
</protein>
<keyword evidence="2" id="KW-1185">Reference proteome</keyword>
<name>A0AAW2G6S6_9HYME</name>